<name>A0ACB8W043_9TELE</name>
<dbReference type="EMBL" id="CM041546">
    <property type="protein sequence ID" value="KAI3361174.1"/>
    <property type="molecule type" value="Genomic_DNA"/>
</dbReference>
<keyword evidence="2" id="KW-1185">Reference proteome</keyword>
<reference evidence="1" key="1">
    <citation type="submission" date="2022-04" db="EMBL/GenBank/DDBJ databases">
        <title>Jade perch genome.</title>
        <authorList>
            <person name="Chao B."/>
        </authorList>
    </citation>
    <scope>NUCLEOTIDE SEQUENCE</scope>
    <source>
        <strain evidence="1">CB-2022</strain>
    </source>
</reference>
<gene>
    <name evidence="1" type="ORF">L3Q82_013371</name>
</gene>
<sequence length="1838" mass="202323">MLCSAAVSAAAAAVWLLAVLGPGLSLPAEDNSEPGLCSHCFYKQTPPQGGSAGPLLSPRCHTLPGGQAFATLSRPNCDTAVYSAFHLGHGWTERDGEEAEELVTEEKENNIKVAVPALLRGDGDLSHPFLPTDSPLQHWDSAVTTLVQSIIAPQCSTLGGDLYILTGAGGLGAAEDGDKECQLKPLWSAVCCAVPEGESGFSVGLISETGKGEKQVSMKELEELLGVAELFSKGCGGAHGKTVGITVGLHREGPLGNTEELESDPAGENTGANDVDSNPADRVTEGEEVGSDIKESSKAVIAGEQEADVDAQPQETDAAEVTQKTSADVATSESISGKRHDAMHSRAARSEPSDSSGDPDSSPDYENVDEQETDTNSSSIVVYIISTTMSILVAPLRPVFSTITQLPGQVTYVLQEDLGVLSALPGDTFSLFHLLTSDLLSWMGSAAEMLLGIGETSFFSIYYCTSSMLEALLSSCHTGVTGMGTLVGDTVGIFGDVFDNGWWVTKFFGGLLWEQSEGYVGTVMSEMGGQAKAVGGGLGRLAWRSGNGVAEMATLYVSPHPDDFKSLLAIIAAEFCPSSRPRTITQDPPASLNSRSRPTLVLDAGEGDSVLSGANAVAWYLTSQGKRAGVDAKQQSQVWQWLSFADNELTPVSCAVVFPLMGVIGVDKKLQQSSRAELMRVLKVLDQALEPRTFLVGESITLADMAVATAVLLPFKYVLEPSDRKVLTNVTRWFTTCINQPQFLKVLGKISLCEKMAPVTPKTNAAANAKAANASPPVDSADTTANGQGVLTTKDRSPAKEGSQEARKARKVPAKERNGGEEKDPASNRGRDTFTNTISFKTLKKAKPEKKELGVITYNIPTPAGEKKASSPQVNPFSPYPLLSDVISPLPDSYSPQYVEAAWYPWWEKQGYFKPEYGRKSIDEQNPRGIFMMCIPPPNVTGSLHLGHALTNAIQDSLTRWHRMRGETTLWNPGCDHAGIATQVVVEKKLMRERGMSRHDLGRENFIQEVWKWKNEKGDRIYHQLKKLGSSLDWDRACFTMDPKLSYAVQEAFIRMHEEGVIYRSKRLVNWSCTLNSAISDIEVDKKELTGRTLLPVPGYKEKVEFGVLVSFAYKVDGSDEEVIVATTRIETMLGDTAVAVHPADSRYQHLKGKLVLHPFCDRKMPIVFDDFVDMNFGTGAVKITPAHDHNDYEVGVRHNLAFINILDENGLLINVPPPFLGMKRFEARKAVLQALKDRGQFKEIKDNPMVVPVCSRSKDIVEPLMKPQWYVSCADMGKQAADAVREGQLKIIPDHHLKTWFNWMDNIRDWCISRQLWWGHRIPAYFVTVNDSSVKPGEDMDGNYWVSGRSEEEAREKAAKRFNVSADKITLRQDEDVLDTWFSSGIFPFSIFGWPNETQDLNVFYPGTLLETGHDILFFWVARMVMMGLKLTGKLPFKEVYLHAVVRDAHGRKMSKSLGNVIDPLDVITGISLEGLHAQLMDSNLDPLEVEKAKQGQKSDYPNGIPECGTDALRFALCAYTSQGRDINLDVNRILGYRHFCNKLWNAVKFAMKTLGDNFVPSEKAQLCGEESVSDRWILSRLSAAVGLCDAGFKAYDFPAITTAIYNFWLYELCDVYLESVKPVFSKAEEDSQRPALVCRQTLYTCLEVGLRLLSPLMPFVTEELYQRLPRRRPQSDPPSISVTSYPDTEEFCWHSEEVDRDMDFVMTVVKTIRSLRADYNLTKTRADCYLQCIDSSTASLVHEYSLQIQTLSYSQAVIPLTENQPVPEGCAVAIASDRCTVNLMLKGLIDVEKEVAKLMTKKGDLEKQMEKLREKMAKGDYKEKVPVKVQEQDTEK</sequence>
<evidence type="ECO:0000313" key="2">
    <source>
        <dbReference type="Proteomes" id="UP000831701"/>
    </source>
</evidence>
<protein>
    <submittedName>
        <fullName evidence="1">Uncharacterized protein</fullName>
    </submittedName>
</protein>
<evidence type="ECO:0000313" key="1">
    <source>
        <dbReference type="EMBL" id="KAI3361174.1"/>
    </source>
</evidence>
<feature type="non-terminal residue" evidence="1">
    <location>
        <position position="1838"/>
    </location>
</feature>
<organism evidence="1 2">
    <name type="scientific">Scortum barcoo</name>
    <name type="common">barcoo grunter</name>
    <dbReference type="NCBI Taxonomy" id="214431"/>
    <lineage>
        <taxon>Eukaryota</taxon>
        <taxon>Metazoa</taxon>
        <taxon>Chordata</taxon>
        <taxon>Craniata</taxon>
        <taxon>Vertebrata</taxon>
        <taxon>Euteleostomi</taxon>
        <taxon>Actinopterygii</taxon>
        <taxon>Neopterygii</taxon>
        <taxon>Teleostei</taxon>
        <taxon>Neoteleostei</taxon>
        <taxon>Acanthomorphata</taxon>
        <taxon>Eupercaria</taxon>
        <taxon>Centrarchiformes</taxon>
        <taxon>Terapontoidei</taxon>
        <taxon>Terapontidae</taxon>
        <taxon>Scortum</taxon>
    </lineage>
</organism>
<dbReference type="Proteomes" id="UP000831701">
    <property type="component" value="Chromosome 16"/>
</dbReference>
<comment type="caution">
    <text evidence="1">The sequence shown here is derived from an EMBL/GenBank/DDBJ whole genome shotgun (WGS) entry which is preliminary data.</text>
</comment>
<proteinExistence type="predicted"/>
<accession>A0ACB8W043</accession>